<dbReference type="InterPro" id="IPR010286">
    <property type="entry name" value="METTL16/RlmF"/>
</dbReference>
<feature type="binding site" evidence="6">
    <location>
        <position position="287"/>
    </location>
    <ligand>
        <name>S-adenosyl-L-methionine</name>
        <dbReference type="ChEBI" id="CHEBI:59789"/>
    </ligand>
</feature>
<dbReference type="InterPro" id="IPR017182">
    <property type="entry name" value="METTL16/PsiM"/>
</dbReference>
<dbReference type="PANTHER" id="PTHR13393">
    <property type="entry name" value="SAM-DEPENDENT METHYLTRANSFERASE"/>
    <property type="match status" value="1"/>
</dbReference>
<feature type="binding site" evidence="6">
    <location>
        <position position="174"/>
    </location>
    <ligand>
        <name>S-adenosyl-L-methionine</name>
        <dbReference type="ChEBI" id="CHEBI:59789"/>
    </ligand>
</feature>
<feature type="compositionally biased region" description="Acidic residues" evidence="7">
    <location>
        <begin position="559"/>
        <end position="570"/>
    </location>
</feature>
<dbReference type="InterPro" id="IPR029063">
    <property type="entry name" value="SAM-dependent_MTases_sf"/>
</dbReference>
<dbReference type="PANTHER" id="PTHR13393:SF0">
    <property type="entry name" value="RNA N6-ADENOSINE-METHYLTRANSFERASE METTL16"/>
    <property type="match status" value="1"/>
</dbReference>
<feature type="compositionally biased region" description="Polar residues" evidence="7">
    <location>
        <begin position="487"/>
        <end position="496"/>
    </location>
</feature>
<sequence>MGESGSQSHTPPALNKFMHPRNPYRTPPSFKLLATLYPNFRHYCSYDVEGKVRLDFSQPRALAELAIALMHKDFGLMVELPSTHLVPTIPLRLNYLLWLQDIVGLWAHRVKTEAQFDLKEALQLQQQQKQQYDQEQQQQKENCADSKKEGEIKKNDASHKPPQYTSPVIGLDIGSGASCVYGLLGARQCGWHMLATDTDADSLAAAAANVASNNMQHSVHVTQGSSSSLFGALEKADVLQFLSKVRHSSITVPAATHADDEPMEVDSDSNSYVCDSSGYLLDFSMCNPPFFSSEQDTDSCSKNKKQRGPPNNAYTGTVHETVVDGGELAFIAKMVEESIAYKHKIRVFSTLVGTAADVKKVKQLVAAAAPLHSTVTEFCQGRTMRWGVAWSWSTSAPLSRVLSKKQSSTVKPLILAWPRASCLPVYTVTAAWEAITGWLVELKLKPKVFKSSKYFVGAYLKAYKATWQNQRQRRREEKRKNALTDGMDSSPSSNHTTEPESCLSPSSHSSSPILQATSPSEGAVVNAGLCKRNLGTLYEEGEETSLDMTVPKKPKLDDGSSDEDSSDDEESNHGKRSQNTGGDECHTESTKGTSSETSTKVKQTGKPCLLKVNIFVKLINNQLIVEMHQLGGLLGRDGVNQILTYFRNKLQKR</sequence>
<organism evidence="8">
    <name type="scientific">Hirondellea gigas</name>
    <dbReference type="NCBI Taxonomy" id="1518452"/>
    <lineage>
        <taxon>Eukaryota</taxon>
        <taxon>Metazoa</taxon>
        <taxon>Ecdysozoa</taxon>
        <taxon>Arthropoda</taxon>
        <taxon>Crustacea</taxon>
        <taxon>Multicrustacea</taxon>
        <taxon>Malacostraca</taxon>
        <taxon>Eumalacostraca</taxon>
        <taxon>Peracarida</taxon>
        <taxon>Amphipoda</taxon>
        <taxon>Amphilochidea</taxon>
        <taxon>Lysianassida</taxon>
        <taxon>Lysianassidira</taxon>
        <taxon>Lysianassoidea</taxon>
        <taxon>Lysianassidae</taxon>
        <taxon>Hirondellea</taxon>
    </lineage>
</organism>
<evidence type="ECO:0000256" key="3">
    <source>
        <dbReference type="ARBA" id="ARBA00022603"/>
    </source>
</evidence>
<feature type="compositionally biased region" description="Low complexity" evidence="7">
    <location>
        <begin position="132"/>
        <end position="141"/>
    </location>
</feature>
<reference evidence="8" key="1">
    <citation type="journal article" date="2018" name="Biosci. Biotechnol. Biochem.">
        <title>Polysaccharide hydrolase of the hadal zone amphipods Hirondellea gigas.</title>
        <authorList>
            <person name="Kobayashi H."/>
            <person name="Nagahama T."/>
            <person name="Arai W."/>
            <person name="Sasagawa Y."/>
            <person name="Umeda M."/>
            <person name="Hayashi T."/>
            <person name="Nikaido I."/>
            <person name="Watanabe H."/>
            <person name="Oguri K."/>
            <person name="Kitazato H."/>
            <person name="Fujioka K."/>
            <person name="Kido Y."/>
            <person name="Takami H."/>
        </authorList>
    </citation>
    <scope>NUCLEOTIDE SEQUENCE</scope>
    <source>
        <tissue evidence="8">Whole body</tissue>
    </source>
</reference>
<feature type="compositionally biased region" description="Basic and acidic residues" evidence="7">
    <location>
        <begin position="142"/>
        <end position="159"/>
    </location>
</feature>
<dbReference type="GO" id="GO:0120048">
    <property type="term" value="F:U6 snRNA (adenine-(43)-N(6))-methyltransferase activity"/>
    <property type="evidence" value="ECO:0007669"/>
    <property type="project" value="UniProtKB-EC"/>
</dbReference>
<feature type="binding site" evidence="6">
    <location>
        <position position="92"/>
    </location>
    <ligand>
        <name>S-adenosyl-L-methionine</name>
        <dbReference type="ChEBI" id="CHEBI:59789"/>
    </ligand>
</feature>
<dbReference type="EMBL" id="IACF01001616">
    <property type="protein sequence ID" value="LAB67307.1"/>
    <property type="molecule type" value="mRNA"/>
</dbReference>
<evidence type="ECO:0000256" key="1">
    <source>
        <dbReference type="ARBA" id="ARBA00005878"/>
    </source>
</evidence>
<feature type="region of interest" description="Disordered" evidence="7">
    <location>
        <begin position="540"/>
        <end position="602"/>
    </location>
</feature>
<evidence type="ECO:0000256" key="2">
    <source>
        <dbReference type="ARBA" id="ARBA00012166"/>
    </source>
</evidence>
<evidence type="ECO:0000256" key="5">
    <source>
        <dbReference type="ARBA" id="ARBA00022691"/>
    </source>
</evidence>
<dbReference type="EC" id="2.1.1.346" evidence="2"/>
<feature type="binding site" evidence="6">
    <location>
        <position position="197"/>
    </location>
    <ligand>
        <name>S-adenosyl-L-methionine</name>
        <dbReference type="ChEBI" id="CHEBI:59789"/>
    </ligand>
</feature>
<feature type="region of interest" description="Disordered" evidence="7">
    <location>
        <begin position="132"/>
        <end position="166"/>
    </location>
</feature>
<evidence type="ECO:0000313" key="8">
    <source>
        <dbReference type="EMBL" id="LAB67307.1"/>
    </source>
</evidence>
<keyword evidence="5 6" id="KW-0949">S-adenosyl-L-methionine</keyword>
<dbReference type="PIRSF" id="PIRSF037350">
    <property type="entry name" value="Mtase_ZK1128_prd"/>
    <property type="match status" value="1"/>
</dbReference>
<keyword evidence="4 8" id="KW-0808">Transferase</keyword>
<feature type="region of interest" description="Disordered" evidence="7">
    <location>
        <begin position="292"/>
        <end position="315"/>
    </location>
</feature>
<dbReference type="Gene3D" id="3.40.50.150">
    <property type="entry name" value="Vaccinia Virus protein VP39"/>
    <property type="match status" value="1"/>
</dbReference>
<dbReference type="Pfam" id="PF05971">
    <property type="entry name" value="Methyltransf_10"/>
    <property type="match status" value="3"/>
</dbReference>
<evidence type="ECO:0000256" key="4">
    <source>
        <dbReference type="ARBA" id="ARBA00022679"/>
    </source>
</evidence>
<feature type="region of interest" description="Disordered" evidence="7">
    <location>
        <begin position="470"/>
        <end position="521"/>
    </location>
</feature>
<protein>
    <recommendedName>
        <fullName evidence="2">U6 snRNA m(6)A methyltransferase</fullName>
        <ecNumber evidence="2">2.1.1.346</ecNumber>
    </recommendedName>
</protein>
<evidence type="ECO:0000256" key="6">
    <source>
        <dbReference type="PIRSR" id="PIRSR037350-1"/>
    </source>
</evidence>
<feature type="region of interest" description="Disordered" evidence="7">
    <location>
        <begin position="1"/>
        <end position="21"/>
    </location>
</feature>
<name>A0A2P2HZU5_9CRUS</name>
<dbReference type="GO" id="GO:0070475">
    <property type="term" value="P:rRNA base methylation"/>
    <property type="evidence" value="ECO:0007669"/>
    <property type="project" value="TreeGrafter"/>
</dbReference>
<dbReference type="GO" id="GO:0005634">
    <property type="term" value="C:nucleus"/>
    <property type="evidence" value="ECO:0007669"/>
    <property type="project" value="TreeGrafter"/>
</dbReference>
<accession>A0A2P2HZU5</accession>
<comment type="similarity">
    <text evidence="1">Belongs to the methyltransferase superfamily. METTL16/RlmF family.</text>
</comment>
<keyword evidence="3 8" id="KW-0489">Methyltransferase</keyword>
<feature type="compositionally biased region" description="Low complexity" evidence="7">
    <location>
        <begin position="499"/>
        <end position="512"/>
    </location>
</feature>
<dbReference type="SUPFAM" id="SSF53335">
    <property type="entry name" value="S-adenosyl-L-methionine-dependent methyltransferases"/>
    <property type="match status" value="1"/>
</dbReference>
<feature type="compositionally biased region" description="Polar residues" evidence="7">
    <location>
        <begin position="1"/>
        <end position="10"/>
    </location>
</feature>
<dbReference type="AlphaFoldDB" id="A0A2P2HZU5"/>
<evidence type="ECO:0000256" key="7">
    <source>
        <dbReference type="SAM" id="MobiDB-lite"/>
    </source>
</evidence>
<feature type="compositionally biased region" description="Low complexity" evidence="7">
    <location>
        <begin position="590"/>
        <end position="600"/>
    </location>
</feature>
<proteinExistence type="evidence at transcript level"/>